<dbReference type="EMBL" id="BAAAID010000028">
    <property type="protein sequence ID" value="GAA0935460.1"/>
    <property type="molecule type" value="Genomic_DNA"/>
</dbReference>
<dbReference type="Proteomes" id="UP001500418">
    <property type="component" value="Unassembled WGS sequence"/>
</dbReference>
<reference evidence="5 6" key="1">
    <citation type="journal article" date="2019" name="Int. J. Syst. Evol. Microbiol.">
        <title>The Global Catalogue of Microorganisms (GCM) 10K type strain sequencing project: providing services to taxonomists for standard genome sequencing and annotation.</title>
        <authorList>
            <consortium name="The Broad Institute Genomics Platform"/>
            <consortium name="The Broad Institute Genome Sequencing Center for Infectious Disease"/>
            <person name="Wu L."/>
            <person name="Ma J."/>
        </authorList>
    </citation>
    <scope>NUCLEOTIDE SEQUENCE [LARGE SCALE GENOMIC DNA]</scope>
    <source>
        <strain evidence="5 6">JCM 11444</strain>
    </source>
</reference>
<keyword evidence="5" id="KW-0503">Monooxygenase</keyword>
<dbReference type="InterPro" id="IPR002938">
    <property type="entry name" value="FAD-bd"/>
</dbReference>
<dbReference type="SUPFAM" id="SSF51905">
    <property type="entry name" value="FAD/NAD(P)-binding domain"/>
    <property type="match status" value="1"/>
</dbReference>
<evidence type="ECO:0000256" key="2">
    <source>
        <dbReference type="ARBA" id="ARBA00022630"/>
    </source>
</evidence>
<evidence type="ECO:0000313" key="5">
    <source>
        <dbReference type="EMBL" id="GAA0935460.1"/>
    </source>
</evidence>
<evidence type="ECO:0000313" key="6">
    <source>
        <dbReference type="Proteomes" id="UP001500418"/>
    </source>
</evidence>
<comment type="caution">
    <text evidence="5">The sequence shown here is derived from an EMBL/GenBank/DDBJ whole genome shotgun (WGS) entry which is preliminary data.</text>
</comment>
<keyword evidence="6" id="KW-1185">Reference proteome</keyword>
<keyword evidence="3" id="KW-0274">FAD</keyword>
<comment type="cofactor">
    <cofactor evidence="1">
        <name>FAD</name>
        <dbReference type="ChEBI" id="CHEBI:57692"/>
    </cofactor>
</comment>
<name>A0ABN1PZY4_9ACTN</name>
<evidence type="ECO:0000256" key="3">
    <source>
        <dbReference type="ARBA" id="ARBA00022827"/>
    </source>
</evidence>
<dbReference type="PRINTS" id="PR00420">
    <property type="entry name" value="RNGMNOXGNASE"/>
</dbReference>
<accession>A0ABN1PZY4</accession>
<dbReference type="Pfam" id="PF01494">
    <property type="entry name" value="FAD_binding_3"/>
    <property type="match status" value="1"/>
</dbReference>
<organism evidence="5 6">
    <name type="scientific">Streptomyces rhizosphaericus</name>
    <dbReference type="NCBI Taxonomy" id="114699"/>
    <lineage>
        <taxon>Bacteria</taxon>
        <taxon>Bacillati</taxon>
        <taxon>Actinomycetota</taxon>
        <taxon>Actinomycetes</taxon>
        <taxon>Kitasatosporales</taxon>
        <taxon>Streptomycetaceae</taxon>
        <taxon>Streptomyces</taxon>
        <taxon>Streptomyces violaceusniger group</taxon>
    </lineage>
</organism>
<protein>
    <submittedName>
        <fullName evidence="5">FAD-dependent monooxygenase</fullName>
    </submittedName>
</protein>
<evidence type="ECO:0000259" key="4">
    <source>
        <dbReference type="Pfam" id="PF01494"/>
    </source>
</evidence>
<dbReference type="GO" id="GO:0004497">
    <property type="term" value="F:monooxygenase activity"/>
    <property type="evidence" value="ECO:0007669"/>
    <property type="project" value="UniProtKB-KW"/>
</dbReference>
<gene>
    <name evidence="5" type="ORF">GCM10009575_045800</name>
</gene>
<dbReference type="Pfam" id="PF21274">
    <property type="entry name" value="Rng_hyd_C"/>
    <property type="match status" value="1"/>
</dbReference>
<evidence type="ECO:0000256" key="1">
    <source>
        <dbReference type="ARBA" id="ARBA00001974"/>
    </source>
</evidence>
<dbReference type="PANTHER" id="PTHR43004:SF19">
    <property type="entry name" value="BINDING MONOOXYGENASE, PUTATIVE (JCVI)-RELATED"/>
    <property type="match status" value="1"/>
</dbReference>
<feature type="domain" description="FAD-binding" evidence="4">
    <location>
        <begin position="3"/>
        <end position="347"/>
    </location>
</feature>
<dbReference type="Gene3D" id="3.30.70.2450">
    <property type="match status" value="1"/>
</dbReference>
<sequence>MDDVLIVGGGPVGLFLAGELARAGCTVQVLEREPDSDAAWKSLPLGVRTLTAGSVEAFHRRGMLAEILTASGYGENVFLPRSLHFAGILVDPDAIDVGRLPFRLPSPAPERIVTSLEALESVLGERAAKLGVTIRRGVAVSGVEPHDDHVVVRAGADEHVARWVVGCDGGRSTVRGAAGFGFEGTDPTFTGYAMHVTMDDPEKLRPGFNLTPEGMYLRTYHEGHVGINDFDGGAFDRSQALTLEHLQEVLRRVSGTDVTLTGVRAASTFTDRARQATTYRRGRVLLAGDAAHIYSPLGGQMLNLGIGDAVNLGWKLAATVHGQAPAGLLDTYTEERHPIAARMLDWSRAQVAIMRPGPLSQAVQGVIRELIRTPDVATYIYDRLSGLALHYDLGSDQPLVGRNAPAFRLADGTALADLLPDGKGVILDFAGSLRDVAAPWHDRVRYVNGPAENDLGFDAVLVRPDGIVAWAGGDVPSFTEAMNRWFTAGVR</sequence>
<dbReference type="Gene3D" id="3.40.30.120">
    <property type="match status" value="1"/>
</dbReference>
<dbReference type="PANTHER" id="PTHR43004">
    <property type="entry name" value="TRK SYSTEM POTASSIUM UPTAKE PROTEIN"/>
    <property type="match status" value="1"/>
</dbReference>
<keyword evidence="2" id="KW-0285">Flavoprotein</keyword>
<dbReference type="InterPro" id="IPR050641">
    <property type="entry name" value="RIFMO-like"/>
</dbReference>
<dbReference type="Gene3D" id="3.50.50.60">
    <property type="entry name" value="FAD/NAD(P)-binding domain"/>
    <property type="match status" value="1"/>
</dbReference>
<proteinExistence type="predicted"/>
<keyword evidence="5" id="KW-0560">Oxidoreductase</keyword>
<dbReference type="InterPro" id="IPR036188">
    <property type="entry name" value="FAD/NAD-bd_sf"/>
</dbReference>